<reference evidence="5" key="1">
    <citation type="submission" date="2022-11" db="UniProtKB">
        <authorList>
            <consortium name="WormBaseParasite"/>
        </authorList>
    </citation>
    <scope>IDENTIFICATION</scope>
</reference>
<evidence type="ECO:0000313" key="4">
    <source>
        <dbReference type="Proteomes" id="UP000887574"/>
    </source>
</evidence>
<sequence>MCLAAIKTIPPEHRPRAWFVLFGNLRNDLNNSLKSKPKYLELQKLKSFEEFSSQYIQNSDKEMTKRVKKEVPLIYYISLIKKDLAAMKSWFPPIENTSVKTMFLHIIFRHVLSEPQNGYFAGLAHLVVPLFLVYFSEVNNNAVKSQKVGQILFYEQDIKNVSVNLSKEEWNQVELKTAWSFSVLIRAVIDRFDFKYYDTNLKVLLEIFGEFIKLKNPNLYEHVRPFLLTEIFKWLQHLLVRQLPMHLVIKLWDHYLSKKGGFTNLHFFDCAAILLKISEKMEELMNSNQLDFFSNIRSVLSQWTEEDIDEVIKTGMKLFNIKIYKKYLVRLKTQIKKAQKDIDEKQSVKLSEYRLERRKYYKKLAALQKKYGKTAELPSFVFKDINDDY</sequence>
<accession>A0A915CSC9</accession>
<dbReference type="InterPro" id="IPR035969">
    <property type="entry name" value="Rab-GAP_TBC_sf"/>
</dbReference>
<dbReference type="InterPro" id="IPR000195">
    <property type="entry name" value="Rab-GAP-TBC_dom"/>
</dbReference>
<evidence type="ECO:0000256" key="1">
    <source>
        <dbReference type="ARBA" id="ARBA00022468"/>
    </source>
</evidence>
<feature type="domain" description="Rab-GAP TBC" evidence="3">
    <location>
        <begin position="8"/>
        <end position="259"/>
    </location>
</feature>
<dbReference type="PROSITE" id="PS50086">
    <property type="entry name" value="TBC_RABGAP"/>
    <property type="match status" value="1"/>
</dbReference>
<dbReference type="SUPFAM" id="SSF47923">
    <property type="entry name" value="Ypt/Rab-GAP domain of gyp1p"/>
    <property type="match status" value="2"/>
</dbReference>
<evidence type="ECO:0000256" key="2">
    <source>
        <dbReference type="SAM" id="Coils"/>
    </source>
</evidence>
<feature type="coiled-coil region" evidence="2">
    <location>
        <begin position="321"/>
        <end position="370"/>
    </location>
</feature>
<dbReference type="WBParaSite" id="jg11711">
    <property type="protein sequence ID" value="jg11711"/>
    <property type="gene ID" value="jg11711"/>
</dbReference>
<dbReference type="Pfam" id="PF00566">
    <property type="entry name" value="RabGAP-TBC"/>
    <property type="match status" value="1"/>
</dbReference>
<name>A0A915CSC9_9BILA</name>
<keyword evidence="1" id="KW-0343">GTPase activation</keyword>
<dbReference type="GO" id="GO:0005096">
    <property type="term" value="F:GTPase activator activity"/>
    <property type="evidence" value="ECO:0007669"/>
    <property type="project" value="UniProtKB-KW"/>
</dbReference>
<dbReference type="SMART" id="SM00164">
    <property type="entry name" value="TBC"/>
    <property type="match status" value="1"/>
</dbReference>
<dbReference type="Proteomes" id="UP000887574">
    <property type="component" value="Unplaced"/>
</dbReference>
<evidence type="ECO:0000313" key="5">
    <source>
        <dbReference type="WBParaSite" id="jg11711"/>
    </source>
</evidence>
<evidence type="ECO:0000259" key="3">
    <source>
        <dbReference type="PROSITE" id="PS50086"/>
    </source>
</evidence>
<protein>
    <submittedName>
        <fullName evidence="5">Rab-GAP TBC domain-containing protein</fullName>
    </submittedName>
</protein>
<dbReference type="AlphaFoldDB" id="A0A915CSC9"/>
<keyword evidence="2" id="KW-0175">Coiled coil</keyword>
<dbReference type="PANTHER" id="PTHR22957:SF26">
    <property type="entry name" value="LD44506P"/>
    <property type="match status" value="1"/>
</dbReference>
<organism evidence="4 5">
    <name type="scientific">Ditylenchus dipsaci</name>
    <dbReference type="NCBI Taxonomy" id="166011"/>
    <lineage>
        <taxon>Eukaryota</taxon>
        <taxon>Metazoa</taxon>
        <taxon>Ecdysozoa</taxon>
        <taxon>Nematoda</taxon>
        <taxon>Chromadorea</taxon>
        <taxon>Rhabditida</taxon>
        <taxon>Tylenchina</taxon>
        <taxon>Tylenchomorpha</taxon>
        <taxon>Sphaerularioidea</taxon>
        <taxon>Anguinidae</taxon>
        <taxon>Anguininae</taxon>
        <taxon>Ditylenchus</taxon>
    </lineage>
</organism>
<dbReference type="PANTHER" id="PTHR22957">
    <property type="entry name" value="TBC1 DOMAIN FAMILY MEMBER GTPASE-ACTIVATING PROTEIN"/>
    <property type="match status" value="1"/>
</dbReference>
<dbReference type="Gene3D" id="1.10.472.80">
    <property type="entry name" value="Ypt/Rab-GAP domain of gyp1p, domain 3"/>
    <property type="match status" value="1"/>
</dbReference>
<keyword evidence="4" id="KW-1185">Reference proteome</keyword>
<proteinExistence type="predicted"/>